<dbReference type="SMART" id="SM00028">
    <property type="entry name" value="TPR"/>
    <property type="match status" value="11"/>
</dbReference>
<comment type="caution">
    <text evidence="5">The sequence shown here is derived from an EMBL/GenBank/DDBJ whole genome shotgun (WGS) entry which is preliminary data.</text>
</comment>
<dbReference type="Pfam" id="PF14559">
    <property type="entry name" value="TPR_19"/>
    <property type="match status" value="5"/>
</dbReference>
<dbReference type="PANTHER" id="PTHR45586">
    <property type="entry name" value="TPR REPEAT-CONTAINING PROTEIN PA4667"/>
    <property type="match status" value="1"/>
</dbReference>
<sequence length="899" mass="98493">MKPVSAVRATLLSVAISFALVGCGEDTPEMTPEEIKYISHLDQSRFFQRQGELKASTLEARSAIELQPDKIDPYFLIIDNLLKAGDAINAERQLDWVMKQVPEGEISSEAQNRASLIYAEANLMTNEYEQALAALDKVASPDRSVETQAALLEGKIHLASGKLDEATEAFEKARTINPGAVESVIGLSRIAFARGDKEKAQELIAKAEEIDKESTDLWLWKAQLAHAEEQWQKAEDGYIRALEDIGQYDVMTQRKYATISALIRVLRAQGKQAEAFVYEEILAKSAPGTIKSNMMAAQDAMKQGDLDSAARYLEEVLAQAPGHEPSALMLGLVRFRQGRVEEAEKLLAPVAEMGDSELASKLLAATRLQMHNPQGAQEVLDKLEGKDSDPETLALVAITSLASGDTETGEALMEKALKLNPDNHQLRLRYANYLIQRGDYSRAIDQIAQVLQKAPELDEARSLLIHAQASSGDAAAAIKTASEWIKDEPDNTTALIIRGNLAASENQIKEARGYFTQALNKDPEAVAPVMALGRLALNQKNQAEAQKQFRKAVEIAPDNRLALQGLTSVLNRDETETFMREVLKTHPDATGPRLILLELALLQNATKEADDLTASLLERAEENTPSQAAPLVANIYNGVAAKLRQAGETDRASVVLNRARVLFPDNEAISLQAAAQAFAAENSDEARRILQEAKLQHPESPAPYLVEARYFESREEYQQAADFYQLAMDKKPSAGLMNAYAEVLQKAGKDAEALSLLESGIDTYPDSAQLRLRIALLQQAEGANDKARANYEKLLSAMPESTIVLNNLAWLYHEAGDERAVTMARKAYDLAPDNAAIADTYGWIMLQAGNHEDSLPILEKAHELQPGSEEIALHLAEAYKAAGKNADAQRILEKFGGQG</sequence>
<evidence type="ECO:0000256" key="3">
    <source>
        <dbReference type="PROSITE-ProRule" id="PRU00339"/>
    </source>
</evidence>
<dbReference type="Proteomes" id="UP000036102">
    <property type="component" value="Unassembled WGS sequence"/>
</dbReference>
<evidence type="ECO:0000256" key="1">
    <source>
        <dbReference type="ARBA" id="ARBA00022737"/>
    </source>
</evidence>
<dbReference type="SUPFAM" id="SSF48452">
    <property type="entry name" value="TPR-like"/>
    <property type="match status" value="4"/>
</dbReference>
<gene>
    <name evidence="5" type="ORF">Msub_10784</name>
</gene>
<keyword evidence="2 3" id="KW-0802">TPR repeat</keyword>
<reference evidence="5 6" key="1">
    <citation type="submission" date="2015-06" db="EMBL/GenBank/DDBJ databases">
        <title>Marinobacter subterrani, a genetically tractable neutrophilic iron-oxidizing strain isolated from the Soudan Iron Mine.</title>
        <authorList>
            <person name="Bonis B.M."/>
            <person name="Gralnick J.A."/>
        </authorList>
    </citation>
    <scope>NUCLEOTIDE SEQUENCE [LARGE SCALE GENOMIC DNA]</scope>
    <source>
        <strain evidence="5 6">JG233</strain>
    </source>
</reference>
<evidence type="ECO:0000313" key="6">
    <source>
        <dbReference type="Proteomes" id="UP000036102"/>
    </source>
</evidence>
<protein>
    <submittedName>
        <fullName evidence="5">Putative conserved protein HemY</fullName>
    </submittedName>
</protein>
<dbReference type="PROSITE" id="PS51257">
    <property type="entry name" value="PROKAR_LIPOPROTEIN"/>
    <property type="match status" value="1"/>
</dbReference>
<dbReference type="InterPro" id="IPR051012">
    <property type="entry name" value="CellSynth/LPSAsmb/PSIAsmb"/>
</dbReference>
<keyword evidence="4" id="KW-0732">Signal</keyword>
<dbReference type="PANTHER" id="PTHR45586:SF1">
    <property type="entry name" value="LIPOPOLYSACCHARIDE ASSEMBLY PROTEIN B"/>
    <property type="match status" value="1"/>
</dbReference>
<keyword evidence="1" id="KW-0677">Repeat</keyword>
<feature type="chain" id="PRO_5005289710" evidence="4">
    <location>
        <begin position="20"/>
        <end position="899"/>
    </location>
</feature>
<feature type="repeat" description="TPR" evidence="3">
    <location>
        <begin position="526"/>
        <end position="559"/>
    </location>
</feature>
<dbReference type="PATRIC" id="fig|1658765.3.peg.777"/>
<dbReference type="InterPro" id="IPR019734">
    <property type="entry name" value="TPR_rpt"/>
</dbReference>
<feature type="signal peptide" evidence="4">
    <location>
        <begin position="1"/>
        <end position="19"/>
    </location>
</feature>
<feature type="repeat" description="TPR" evidence="3">
    <location>
        <begin position="492"/>
        <end position="525"/>
    </location>
</feature>
<organism evidence="5 6">
    <name type="scientific">Marinobacter subterrani</name>
    <dbReference type="NCBI Taxonomy" id="1658765"/>
    <lineage>
        <taxon>Bacteria</taxon>
        <taxon>Pseudomonadati</taxon>
        <taxon>Pseudomonadota</taxon>
        <taxon>Gammaproteobacteria</taxon>
        <taxon>Pseudomonadales</taxon>
        <taxon>Marinobacteraceae</taxon>
        <taxon>Marinobacter</taxon>
    </lineage>
</organism>
<dbReference type="AlphaFoldDB" id="A0A0J7J804"/>
<accession>A0A0J7J804</accession>
<dbReference type="PROSITE" id="PS50005">
    <property type="entry name" value="TPR"/>
    <property type="match status" value="3"/>
</dbReference>
<dbReference type="EMBL" id="LFBU01000001">
    <property type="protein sequence ID" value="KMQ74598.1"/>
    <property type="molecule type" value="Genomic_DNA"/>
</dbReference>
<evidence type="ECO:0000313" key="5">
    <source>
        <dbReference type="EMBL" id="KMQ74598.1"/>
    </source>
</evidence>
<keyword evidence="6" id="KW-1185">Reference proteome</keyword>
<proteinExistence type="predicted"/>
<dbReference type="RefSeq" id="WP_048494785.1">
    <property type="nucleotide sequence ID" value="NZ_LFBU01000001.1"/>
</dbReference>
<evidence type="ECO:0000256" key="2">
    <source>
        <dbReference type="ARBA" id="ARBA00022803"/>
    </source>
</evidence>
<evidence type="ECO:0000256" key="4">
    <source>
        <dbReference type="SAM" id="SignalP"/>
    </source>
</evidence>
<dbReference type="Gene3D" id="1.25.40.10">
    <property type="entry name" value="Tetratricopeptide repeat domain"/>
    <property type="match status" value="4"/>
</dbReference>
<dbReference type="OrthoDB" id="9766710at2"/>
<dbReference type="InterPro" id="IPR011990">
    <property type="entry name" value="TPR-like_helical_dom_sf"/>
</dbReference>
<feature type="repeat" description="TPR" evidence="3">
    <location>
        <begin position="147"/>
        <end position="180"/>
    </location>
</feature>
<dbReference type="STRING" id="1658765.Msub_10784"/>
<name>A0A0J7J804_9GAMM</name>